<dbReference type="RefSeq" id="WP_147144363.1">
    <property type="nucleotide sequence ID" value="NZ_BJXA01000159.1"/>
</dbReference>
<name>A0A511MUQ7_9NOCA</name>
<feature type="transmembrane region" description="Helical" evidence="1">
    <location>
        <begin position="40"/>
        <end position="61"/>
    </location>
</feature>
<dbReference type="EMBL" id="BJXA01000159">
    <property type="protein sequence ID" value="GEM44312.1"/>
    <property type="molecule type" value="Genomic_DNA"/>
</dbReference>
<comment type="caution">
    <text evidence="2">The sequence shown here is derived from an EMBL/GenBank/DDBJ whole genome shotgun (WGS) entry which is preliminary data.</text>
</comment>
<evidence type="ECO:0000313" key="3">
    <source>
        <dbReference type="Proteomes" id="UP000321424"/>
    </source>
</evidence>
<proteinExistence type="predicted"/>
<dbReference type="Proteomes" id="UP000321424">
    <property type="component" value="Unassembled WGS sequence"/>
</dbReference>
<sequence length="65" mass="6488">MTVIDHRPTRIAGVEPGTALLAAATCLALTIGVAAMTQSVVATVVACAAILVGLVVVLNILPHKA</sequence>
<accession>A0A511MUQ7</accession>
<protein>
    <submittedName>
        <fullName evidence="2">Uncharacterized protein</fullName>
    </submittedName>
</protein>
<keyword evidence="3" id="KW-1185">Reference proteome</keyword>
<keyword evidence="1" id="KW-0472">Membrane</keyword>
<keyword evidence="1" id="KW-1133">Transmembrane helix</keyword>
<gene>
    <name evidence="2" type="ORF">NN4_88310</name>
</gene>
<keyword evidence="1" id="KW-0812">Transmembrane</keyword>
<evidence type="ECO:0000313" key="2">
    <source>
        <dbReference type="EMBL" id="GEM44312.1"/>
    </source>
</evidence>
<feature type="transmembrane region" description="Helical" evidence="1">
    <location>
        <begin position="12"/>
        <end position="34"/>
    </location>
</feature>
<dbReference type="AlphaFoldDB" id="A0A511MUQ7"/>
<organism evidence="2 3">
    <name type="scientific">Nocardia ninae NBRC 108245</name>
    <dbReference type="NCBI Taxonomy" id="1210091"/>
    <lineage>
        <taxon>Bacteria</taxon>
        <taxon>Bacillati</taxon>
        <taxon>Actinomycetota</taxon>
        <taxon>Actinomycetes</taxon>
        <taxon>Mycobacteriales</taxon>
        <taxon>Nocardiaceae</taxon>
        <taxon>Nocardia</taxon>
    </lineage>
</organism>
<evidence type="ECO:0000256" key="1">
    <source>
        <dbReference type="SAM" id="Phobius"/>
    </source>
</evidence>
<reference evidence="2 3" key="1">
    <citation type="submission" date="2019-07" db="EMBL/GenBank/DDBJ databases">
        <title>Whole genome shotgun sequence of Nocardia ninae NBRC 108245.</title>
        <authorList>
            <person name="Hosoyama A."/>
            <person name="Uohara A."/>
            <person name="Ohji S."/>
            <person name="Ichikawa N."/>
        </authorList>
    </citation>
    <scope>NUCLEOTIDE SEQUENCE [LARGE SCALE GENOMIC DNA]</scope>
    <source>
        <strain evidence="2 3">NBRC 108245</strain>
    </source>
</reference>